<dbReference type="Gramene" id="EFJ08274">
    <property type="protein sequence ID" value="EFJ08274"/>
    <property type="gene ID" value="SELMODRAFT_429099"/>
</dbReference>
<dbReference type="PANTHER" id="PTHR24281">
    <property type="entry name" value="STEROID 21-HYDROXYLASE-RELATED"/>
    <property type="match status" value="1"/>
</dbReference>
<dbReference type="GO" id="GO:0020037">
    <property type="term" value="F:heme binding"/>
    <property type="evidence" value="ECO:0007669"/>
    <property type="project" value="InterPro"/>
</dbReference>
<sequence length="348" mass="39167">MSARTASGAGFEEDPVGVHIQQHNRLHHEQTTPGLRRLHAKLDKFLQMVVEEHKKSTREKKDFLDILLKAFGEEEAYAKANLLELKLPSLGPSGSWQLIQEPRILKRAQPEPHNAVSNRRMVQESDLFKLGYLDAIIKESLRRYPIVPIHIHECQGQATTSQKEPSVQLDVESLVFLDEITLTYYHRFGNLRLVLVDHNKLEPVHAIVGQSLSDVIVETLEHSMCSSRDVAMATLLLNGAGRYDRNGFFKMLRKRVSDLSVLSPREILNKQIEVWTSAAGSSGRIARIGMCSMGIALSRFLTVETGVSDEFLHLQRLGPYTKAFSQGNITISGAQVRHITKGLFTRQS</sequence>
<dbReference type="HOGENOM" id="CLU_797874_0_0_1"/>
<evidence type="ECO:0000313" key="1">
    <source>
        <dbReference type="EMBL" id="EFJ08274.1"/>
    </source>
</evidence>
<protein>
    <submittedName>
        <fullName evidence="1">Uncharacterized protein CYP797B16</fullName>
    </submittedName>
</protein>
<dbReference type="GO" id="GO:0004497">
    <property type="term" value="F:monooxygenase activity"/>
    <property type="evidence" value="ECO:0007669"/>
    <property type="project" value="InterPro"/>
</dbReference>
<dbReference type="GO" id="GO:0004309">
    <property type="term" value="F:exopolyphosphatase activity"/>
    <property type="evidence" value="ECO:0000318"/>
    <property type="project" value="GO_Central"/>
</dbReference>
<dbReference type="AlphaFoldDB" id="D8T522"/>
<evidence type="ECO:0000313" key="2">
    <source>
        <dbReference type="Proteomes" id="UP000001514"/>
    </source>
</evidence>
<dbReference type="GO" id="GO:0016705">
    <property type="term" value="F:oxidoreductase activity, acting on paired donors, with incorporation or reduction of molecular oxygen"/>
    <property type="evidence" value="ECO:0007669"/>
    <property type="project" value="InterPro"/>
</dbReference>
<dbReference type="InParanoid" id="D8T522"/>
<dbReference type="Gene3D" id="1.10.630.10">
    <property type="entry name" value="Cytochrome P450"/>
    <property type="match status" value="1"/>
</dbReference>
<keyword evidence="2" id="KW-1185">Reference proteome</keyword>
<dbReference type="InterPro" id="IPR036396">
    <property type="entry name" value="Cyt_P450_sf"/>
</dbReference>
<dbReference type="Proteomes" id="UP000001514">
    <property type="component" value="Unassembled WGS sequence"/>
</dbReference>
<dbReference type="GO" id="GO:0005506">
    <property type="term" value="F:iron ion binding"/>
    <property type="evidence" value="ECO:0007669"/>
    <property type="project" value="InterPro"/>
</dbReference>
<dbReference type="Pfam" id="PF00067">
    <property type="entry name" value="p450"/>
    <property type="match status" value="1"/>
</dbReference>
<name>D8T522_SELML</name>
<dbReference type="KEGG" id="smo:SELMODRAFT_429099"/>
<gene>
    <name evidence="1" type="primary">CYP797B16</name>
    <name evidence="1" type="ORF">SELMODRAFT_429099</name>
</gene>
<proteinExistence type="predicted"/>
<accession>D8T522</accession>
<dbReference type="EMBL" id="GL377675">
    <property type="protein sequence ID" value="EFJ08274.1"/>
    <property type="molecule type" value="Genomic_DNA"/>
</dbReference>
<reference evidence="1 2" key="1">
    <citation type="journal article" date="2011" name="Science">
        <title>The Selaginella genome identifies genetic changes associated with the evolution of vascular plants.</title>
        <authorList>
            <person name="Banks J.A."/>
            <person name="Nishiyama T."/>
            <person name="Hasebe M."/>
            <person name="Bowman J.L."/>
            <person name="Gribskov M."/>
            <person name="dePamphilis C."/>
            <person name="Albert V.A."/>
            <person name="Aono N."/>
            <person name="Aoyama T."/>
            <person name="Ambrose B.A."/>
            <person name="Ashton N.W."/>
            <person name="Axtell M.J."/>
            <person name="Barker E."/>
            <person name="Barker M.S."/>
            <person name="Bennetzen J.L."/>
            <person name="Bonawitz N.D."/>
            <person name="Chapple C."/>
            <person name="Cheng C."/>
            <person name="Correa L.G."/>
            <person name="Dacre M."/>
            <person name="DeBarry J."/>
            <person name="Dreyer I."/>
            <person name="Elias M."/>
            <person name="Engstrom E.M."/>
            <person name="Estelle M."/>
            <person name="Feng L."/>
            <person name="Finet C."/>
            <person name="Floyd S.K."/>
            <person name="Frommer W.B."/>
            <person name="Fujita T."/>
            <person name="Gramzow L."/>
            <person name="Gutensohn M."/>
            <person name="Harholt J."/>
            <person name="Hattori M."/>
            <person name="Heyl A."/>
            <person name="Hirai T."/>
            <person name="Hiwatashi Y."/>
            <person name="Ishikawa M."/>
            <person name="Iwata M."/>
            <person name="Karol K.G."/>
            <person name="Koehler B."/>
            <person name="Kolukisaoglu U."/>
            <person name="Kubo M."/>
            <person name="Kurata T."/>
            <person name="Lalonde S."/>
            <person name="Li K."/>
            <person name="Li Y."/>
            <person name="Litt A."/>
            <person name="Lyons E."/>
            <person name="Manning G."/>
            <person name="Maruyama T."/>
            <person name="Michael T.P."/>
            <person name="Mikami K."/>
            <person name="Miyazaki S."/>
            <person name="Morinaga S."/>
            <person name="Murata T."/>
            <person name="Mueller-Roeber B."/>
            <person name="Nelson D.R."/>
            <person name="Obara M."/>
            <person name="Oguri Y."/>
            <person name="Olmstead R.G."/>
            <person name="Onodera N."/>
            <person name="Petersen B.L."/>
            <person name="Pils B."/>
            <person name="Prigge M."/>
            <person name="Rensing S.A."/>
            <person name="Riano-Pachon D.M."/>
            <person name="Roberts A.W."/>
            <person name="Sato Y."/>
            <person name="Scheller H.V."/>
            <person name="Schulz B."/>
            <person name="Schulz C."/>
            <person name="Shakirov E.V."/>
            <person name="Shibagaki N."/>
            <person name="Shinohara N."/>
            <person name="Shippen D.E."/>
            <person name="Soerensen I."/>
            <person name="Sotooka R."/>
            <person name="Sugimoto N."/>
            <person name="Sugita M."/>
            <person name="Sumikawa N."/>
            <person name="Tanurdzic M."/>
            <person name="Theissen G."/>
            <person name="Ulvskov P."/>
            <person name="Wakazuki S."/>
            <person name="Weng J.K."/>
            <person name="Willats W.W."/>
            <person name="Wipf D."/>
            <person name="Wolf P.G."/>
            <person name="Yang L."/>
            <person name="Zimmer A.D."/>
            <person name="Zhu Q."/>
            <person name="Mitros T."/>
            <person name="Hellsten U."/>
            <person name="Loque D."/>
            <person name="Otillar R."/>
            <person name="Salamov A."/>
            <person name="Schmutz J."/>
            <person name="Shapiro H."/>
            <person name="Lindquist E."/>
            <person name="Lucas S."/>
            <person name="Rokhsar D."/>
            <person name="Grigoriev I.V."/>
        </authorList>
    </citation>
    <scope>NUCLEOTIDE SEQUENCE [LARGE SCALE GENOMIC DNA]</scope>
</reference>
<dbReference type="SUPFAM" id="SSF48264">
    <property type="entry name" value="Cytochrome P450"/>
    <property type="match status" value="1"/>
</dbReference>
<dbReference type="eggNOG" id="KOG0156">
    <property type="taxonomic scope" value="Eukaryota"/>
</dbReference>
<organism evidence="2">
    <name type="scientific">Selaginella moellendorffii</name>
    <name type="common">Spikemoss</name>
    <dbReference type="NCBI Taxonomy" id="88036"/>
    <lineage>
        <taxon>Eukaryota</taxon>
        <taxon>Viridiplantae</taxon>
        <taxon>Streptophyta</taxon>
        <taxon>Embryophyta</taxon>
        <taxon>Tracheophyta</taxon>
        <taxon>Lycopodiopsida</taxon>
        <taxon>Selaginellales</taxon>
        <taxon>Selaginellaceae</taxon>
        <taxon>Selaginella</taxon>
    </lineage>
</organism>
<dbReference type="GO" id="GO:0005737">
    <property type="term" value="C:cytoplasm"/>
    <property type="evidence" value="ECO:0000318"/>
    <property type="project" value="GO_Central"/>
</dbReference>
<dbReference type="InterPro" id="IPR001128">
    <property type="entry name" value="Cyt_P450"/>
</dbReference>